<dbReference type="InterPro" id="IPR027417">
    <property type="entry name" value="P-loop_NTPase"/>
</dbReference>
<dbReference type="Gene3D" id="1.20.1560.10">
    <property type="entry name" value="ABC transporter type 1, transmembrane domain"/>
    <property type="match status" value="1"/>
</dbReference>
<evidence type="ECO:0000313" key="11">
    <source>
        <dbReference type="Proteomes" id="UP000609346"/>
    </source>
</evidence>
<gene>
    <name evidence="10" type="ORF">H8B09_13885</name>
</gene>
<dbReference type="InterPro" id="IPR003439">
    <property type="entry name" value="ABC_transporter-like_ATP-bd"/>
</dbReference>
<keyword evidence="11" id="KW-1185">Reference proteome</keyword>
<dbReference type="PROSITE" id="PS00211">
    <property type="entry name" value="ABC_TRANSPORTER_1"/>
    <property type="match status" value="1"/>
</dbReference>
<reference evidence="10 11" key="1">
    <citation type="submission" date="2020-09" db="EMBL/GenBank/DDBJ databases">
        <title>Paenibacillus sp. strain PR3 16S rRNA gene Genome sequencing and assembly.</title>
        <authorList>
            <person name="Kim J."/>
        </authorList>
    </citation>
    <scope>NUCLEOTIDE SEQUENCE [LARGE SCALE GENOMIC DNA]</scope>
    <source>
        <strain evidence="10 11">PR3</strain>
    </source>
</reference>
<dbReference type="RefSeq" id="WP_191204126.1">
    <property type="nucleotide sequence ID" value="NZ_JACXZA010000003.1"/>
</dbReference>
<dbReference type="GO" id="GO:0005524">
    <property type="term" value="F:ATP binding"/>
    <property type="evidence" value="ECO:0007669"/>
    <property type="project" value="UniProtKB-KW"/>
</dbReference>
<dbReference type="InterPro" id="IPR039421">
    <property type="entry name" value="Type_1_exporter"/>
</dbReference>
<dbReference type="Pfam" id="PF00005">
    <property type="entry name" value="ABC_tran"/>
    <property type="match status" value="1"/>
</dbReference>
<dbReference type="PROSITE" id="PS50893">
    <property type="entry name" value="ABC_TRANSPORTER_2"/>
    <property type="match status" value="1"/>
</dbReference>
<dbReference type="InterPro" id="IPR011527">
    <property type="entry name" value="ABC1_TM_dom"/>
</dbReference>
<keyword evidence="6 7" id="KW-0472">Membrane</keyword>
<feature type="transmembrane region" description="Helical" evidence="7">
    <location>
        <begin position="29"/>
        <end position="56"/>
    </location>
</feature>
<evidence type="ECO:0000256" key="4">
    <source>
        <dbReference type="ARBA" id="ARBA00022840"/>
    </source>
</evidence>
<evidence type="ECO:0000256" key="6">
    <source>
        <dbReference type="ARBA" id="ARBA00023136"/>
    </source>
</evidence>
<accession>A0ABR8MVB4</accession>
<name>A0ABR8MVB4_9BACL</name>
<dbReference type="SUPFAM" id="SSF90123">
    <property type="entry name" value="ABC transporter transmembrane region"/>
    <property type="match status" value="1"/>
</dbReference>
<comment type="subcellular location">
    <subcellularLocation>
        <location evidence="1">Cell membrane</location>
        <topology evidence="1">Multi-pass membrane protein</topology>
    </subcellularLocation>
</comment>
<evidence type="ECO:0000256" key="2">
    <source>
        <dbReference type="ARBA" id="ARBA00022692"/>
    </source>
</evidence>
<evidence type="ECO:0000256" key="3">
    <source>
        <dbReference type="ARBA" id="ARBA00022741"/>
    </source>
</evidence>
<organism evidence="10 11">
    <name type="scientific">Paenibacillus terricola</name>
    <dbReference type="NCBI Taxonomy" id="2763503"/>
    <lineage>
        <taxon>Bacteria</taxon>
        <taxon>Bacillati</taxon>
        <taxon>Bacillota</taxon>
        <taxon>Bacilli</taxon>
        <taxon>Bacillales</taxon>
        <taxon>Paenibacillaceae</taxon>
        <taxon>Paenibacillus</taxon>
    </lineage>
</organism>
<evidence type="ECO:0000256" key="1">
    <source>
        <dbReference type="ARBA" id="ARBA00004651"/>
    </source>
</evidence>
<dbReference type="SMART" id="SM00382">
    <property type="entry name" value="AAA"/>
    <property type="match status" value="1"/>
</dbReference>
<evidence type="ECO:0000259" key="8">
    <source>
        <dbReference type="PROSITE" id="PS50893"/>
    </source>
</evidence>
<feature type="transmembrane region" description="Helical" evidence="7">
    <location>
        <begin position="264"/>
        <end position="285"/>
    </location>
</feature>
<dbReference type="SUPFAM" id="SSF52540">
    <property type="entry name" value="P-loop containing nucleoside triphosphate hydrolases"/>
    <property type="match status" value="1"/>
</dbReference>
<dbReference type="Gene3D" id="3.40.50.300">
    <property type="entry name" value="P-loop containing nucleotide triphosphate hydrolases"/>
    <property type="match status" value="1"/>
</dbReference>
<feature type="transmembrane region" description="Helical" evidence="7">
    <location>
        <begin position="68"/>
        <end position="90"/>
    </location>
</feature>
<evidence type="ECO:0000256" key="5">
    <source>
        <dbReference type="ARBA" id="ARBA00022989"/>
    </source>
</evidence>
<keyword evidence="4 10" id="KW-0067">ATP-binding</keyword>
<dbReference type="InterPro" id="IPR017871">
    <property type="entry name" value="ABC_transporter-like_CS"/>
</dbReference>
<feature type="transmembrane region" description="Helical" evidence="7">
    <location>
        <begin position="173"/>
        <end position="190"/>
    </location>
</feature>
<sequence length="608" mass="69995">MKPNKQSFARVMQNNWFILKYGLMYSRKYIIFTCLYACLQEIEIFLEHVILIKFVFDSVQFGTSFSTVALYIGLTVLFIAGCFVLDSIYYQSVEPKGKELLYQKLRMDLYTKAVKTDLSNYDDPVYYNEYVWSANDARNRIDATIDNIRNICKSITVIVTSVSFFLFVDKLGLVFILVSFIATMLFSMLANKVRFAMRMELNEKDRKRIYLKRLFYLADYAKELRLYSIKEKFFREFSRTHVEMHAIVNKHSKKQFWINFTSDYFFNELILGGLYVVYVVFMALVKGTLSYGSAVTLLNSCWRLKGNMQYLTSLVSEMQENSMYIEKLRSFLDQPNEMKDADDPLAVPDRFTGLELRNVSFRYSESGSPILHDVDLTIRPGEKIAIVGYNGAGKTTLTKLIMRLYDASSGEIRLNGIAIDQFNLDDYRMKFSSVFQDHQLFAASLSENVLMQHCSADDPEKARLALEKSGFGDKLHSLPMGTDTSITKEFNDSGVELSGGEAQKVAISRVFAKPTLLILLDEPSSALDPMSEYHLNQVMLEKAENRPIIFISHRLSTTKMVDRIFMMENGRIIEQGSHDELMRLKGKYAHMFNLQASRYRVVAGVKQA</sequence>
<evidence type="ECO:0000259" key="9">
    <source>
        <dbReference type="PROSITE" id="PS50929"/>
    </source>
</evidence>
<dbReference type="PROSITE" id="PS50929">
    <property type="entry name" value="ABC_TM1F"/>
    <property type="match status" value="1"/>
</dbReference>
<evidence type="ECO:0000256" key="7">
    <source>
        <dbReference type="SAM" id="Phobius"/>
    </source>
</evidence>
<protein>
    <submittedName>
        <fullName evidence="10">ABC transporter ATP-binding protein</fullName>
    </submittedName>
</protein>
<dbReference type="Proteomes" id="UP000609346">
    <property type="component" value="Unassembled WGS sequence"/>
</dbReference>
<dbReference type="PANTHER" id="PTHR24221">
    <property type="entry name" value="ATP-BINDING CASSETTE SUB-FAMILY B"/>
    <property type="match status" value="1"/>
</dbReference>
<dbReference type="InterPro" id="IPR003593">
    <property type="entry name" value="AAA+_ATPase"/>
</dbReference>
<dbReference type="InterPro" id="IPR036640">
    <property type="entry name" value="ABC1_TM_sf"/>
</dbReference>
<evidence type="ECO:0000313" key="10">
    <source>
        <dbReference type="EMBL" id="MBD3919848.1"/>
    </source>
</evidence>
<dbReference type="PANTHER" id="PTHR24221:SF654">
    <property type="entry name" value="ATP-BINDING CASSETTE SUB-FAMILY B MEMBER 6"/>
    <property type="match status" value="1"/>
</dbReference>
<feature type="transmembrane region" description="Helical" evidence="7">
    <location>
        <begin position="148"/>
        <end position="167"/>
    </location>
</feature>
<feature type="domain" description="ABC transmembrane type-1" evidence="9">
    <location>
        <begin position="50"/>
        <end position="320"/>
    </location>
</feature>
<keyword evidence="5 7" id="KW-1133">Transmembrane helix</keyword>
<dbReference type="EMBL" id="JACXZA010000003">
    <property type="protein sequence ID" value="MBD3919848.1"/>
    <property type="molecule type" value="Genomic_DNA"/>
</dbReference>
<proteinExistence type="predicted"/>
<feature type="domain" description="ABC transporter" evidence="8">
    <location>
        <begin position="354"/>
        <end position="594"/>
    </location>
</feature>
<keyword evidence="2 7" id="KW-0812">Transmembrane</keyword>
<keyword evidence="3" id="KW-0547">Nucleotide-binding</keyword>
<comment type="caution">
    <text evidence="10">The sequence shown here is derived from an EMBL/GenBank/DDBJ whole genome shotgun (WGS) entry which is preliminary data.</text>
</comment>